<name>A0A438JB63_VITVI</name>
<evidence type="ECO:0008006" key="3">
    <source>
        <dbReference type="Google" id="ProtNLM"/>
    </source>
</evidence>
<protein>
    <recommendedName>
        <fullName evidence="3">Reverse transcriptase Ty1/copia-type domain-containing protein</fullName>
    </recommendedName>
</protein>
<evidence type="ECO:0000313" key="1">
    <source>
        <dbReference type="EMBL" id="RVX06211.1"/>
    </source>
</evidence>
<evidence type="ECO:0000313" key="2">
    <source>
        <dbReference type="Proteomes" id="UP000288805"/>
    </source>
</evidence>
<reference evidence="1 2" key="1">
    <citation type="journal article" date="2018" name="PLoS Genet.">
        <title>Population sequencing reveals clonal diversity and ancestral inbreeding in the grapevine cultivar Chardonnay.</title>
        <authorList>
            <person name="Roach M.J."/>
            <person name="Johnson D.L."/>
            <person name="Bohlmann J."/>
            <person name="van Vuuren H.J."/>
            <person name="Jones S.J."/>
            <person name="Pretorius I.S."/>
            <person name="Schmidt S.A."/>
            <person name="Borneman A.R."/>
        </authorList>
    </citation>
    <scope>NUCLEOTIDE SEQUENCE [LARGE SCALE GENOMIC DNA]</scope>
    <source>
        <strain evidence="2">cv. Chardonnay</strain>
        <tissue evidence="1">Leaf</tissue>
    </source>
</reference>
<dbReference type="Proteomes" id="UP000288805">
    <property type="component" value="Unassembled WGS sequence"/>
</dbReference>
<gene>
    <name evidence="1" type="ORF">CK203_027428</name>
</gene>
<dbReference type="AlphaFoldDB" id="A0A438JB63"/>
<sequence length="205" mass="23818">MGNYEFANRQNESGLQMGVYHKVQTRWKHRKVDHTLFYKRSKEGKVAILIVYVDDMILTSDDIDKLERLKKRIAKNFDQGLGTYVLDPLGETGLLGCKAETPIEPNLKSQSAKLEDFMHSPRPEHFDVVYKILRYLKRALGKGYHLENVATYKLKSILMQIGWEISWIEDQHQVIEPLLEGICEVMWIKRILEELKVPSSSPMKA</sequence>
<dbReference type="EMBL" id="QGNW01000052">
    <property type="protein sequence ID" value="RVX06211.1"/>
    <property type="molecule type" value="Genomic_DNA"/>
</dbReference>
<organism evidence="1 2">
    <name type="scientific">Vitis vinifera</name>
    <name type="common">Grape</name>
    <dbReference type="NCBI Taxonomy" id="29760"/>
    <lineage>
        <taxon>Eukaryota</taxon>
        <taxon>Viridiplantae</taxon>
        <taxon>Streptophyta</taxon>
        <taxon>Embryophyta</taxon>
        <taxon>Tracheophyta</taxon>
        <taxon>Spermatophyta</taxon>
        <taxon>Magnoliopsida</taxon>
        <taxon>eudicotyledons</taxon>
        <taxon>Gunneridae</taxon>
        <taxon>Pentapetalae</taxon>
        <taxon>rosids</taxon>
        <taxon>Vitales</taxon>
        <taxon>Vitaceae</taxon>
        <taxon>Viteae</taxon>
        <taxon>Vitis</taxon>
    </lineage>
</organism>
<accession>A0A438JB63</accession>
<proteinExistence type="predicted"/>
<comment type="caution">
    <text evidence="1">The sequence shown here is derived from an EMBL/GenBank/DDBJ whole genome shotgun (WGS) entry which is preliminary data.</text>
</comment>